<protein>
    <submittedName>
        <fullName evidence="1">Uncharacterized protein</fullName>
    </submittedName>
</protein>
<accession>A0ACC0GVQ2</accession>
<keyword evidence="2" id="KW-1185">Reference proteome</keyword>
<dbReference type="Proteomes" id="UP001060215">
    <property type="component" value="Chromosome 9"/>
</dbReference>
<sequence>MAPEEALPEILQAFILGRKNISIWTIVILYVLFTHIYVPLGCVTPFALVHDSARYVSKLLHVLLMDKGFKDQECCFFHPLLNDTSISLRVHNLDKFLKSIGKDPTYASPSVWKDQPPDLAAFVPSDAIVLQEDPEKAAPPQVPEKKNCCCE</sequence>
<evidence type="ECO:0000313" key="2">
    <source>
        <dbReference type="Proteomes" id="UP001060215"/>
    </source>
</evidence>
<name>A0ACC0GVQ2_9ERIC</name>
<dbReference type="EMBL" id="CM045766">
    <property type="protein sequence ID" value="KAI8004603.1"/>
    <property type="molecule type" value="Genomic_DNA"/>
</dbReference>
<gene>
    <name evidence="1" type="ORF">LOK49_LG08G01618</name>
</gene>
<reference evidence="1 2" key="1">
    <citation type="journal article" date="2022" name="Plant J.">
        <title>Chromosome-level genome of Camellia lanceoleosa provides a valuable resource for understanding genome evolution and self-incompatibility.</title>
        <authorList>
            <person name="Gong W."/>
            <person name="Xiao S."/>
            <person name="Wang L."/>
            <person name="Liao Z."/>
            <person name="Chang Y."/>
            <person name="Mo W."/>
            <person name="Hu G."/>
            <person name="Li W."/>
            <person name="Zhao G."/>
            <person name="Zhu H."/>
            <person name="Hu X."/>
            <person name="Ji K."/>
            <person name="Xiang X."/>
            <person name="Song Q."/>
            <person name="Yuan D."/>
            <person name="Jin S."/>
            <person name="Zhang L."/>
        </authorList>
    </citation>
    <scope>NUCLEOTIDE SEQUENCE [LARGE SCALE GENOMIC DNA]</scope>
    <source>
        <strain evidence="1">SQ_2022a</strain>
    </source>
</reference>
<organism evidence="1 2">
    <name type="scientific">Camellia lanceoleosa</name>
    <dbReference type="NCBI Taxonomy" id="1840588"/>
    <lineage>
        <taxon>Eukaryota</taxon>
        <taxon>Viridiplantae</taxon>
        <taxon>Streptophyta</taxon>
        <taxon>Embryophyta</taxon>
        <taxon>Tracheophyta</taxon>
        <taxon>Spermatophyta</taxon>
        <taxon>Magnoliopsida</taxon>
        <taxon>eudicotyledons</taxon>
        <taxon>Gunneridae</taxon>
        <taxon>Pentapetalae</taxon>
        <taxon>asterids</taxon>
        <taxon>Ericales</taxon>
        <taxon>Theaceae</taxon>
        <taxon>Camellia</taxon>
    </lineage>
</organism>
<evidence type="ECO:0000313" key="1">
    <source>
        <dbReference type="EMBL" id="KAI8004603.1"/>
    </source>
</evidence>
<proteinExistence type="predicted"/>
<comment type="caution">
    <text evidence="1">The sequence shown here is derived from an EMBL/GenBank/DDBJ whole genome shotgun (WGS) entry which is preliminary data.</text>
</comment>